<name>A0A6G9ZDN7_9NOCA</name>
<dbReference type="RefSeq" id="WP_167490880.1">
    <property type="nucleotide sequence ID" value="NZ_CP046173.1"/>
</dbReference>
<reference evidence="1 2" key="1">
    <citation type="journal article" date="2019" name="ACS Chem. Biol.">
        <title>Identification and Mobilization of a Cryptic Antibiotic Biosynthesis Gene Locus from a Human-Pathogenic Nocardia Isolate.</title>
        <authorList>
            <person name="Herisse M."/>
            <person name="Ishida K."/>
            <person name="Porter J.L."/>
            <person name="Howden B."/>
            <person name="Hertweck C."/>
            <person name="Stinear T.P."/>
            <person name="Pidot S.J."/>
        </authorList>
    </citation>
    <scope>NUCLEOTIDE SEQUENCE [LARGE SCALE GENOMIC DNA]</scope>
    <source>
        <strain evidence="1 2">AUSMDU00012715</strain>
    </source>
</reference>
<dbReference type="EMBL" id="CP046173">
    <property type="protein sequence ID" value="QIS23550.1"/>
    <property type="molecule type" value="Genomic_DNA"/>
</dbReference>
<dbReference type="Proteomes" id="UP000500953">
    <property type="component" value="Chromosome"/>
</dbReference>
<accession>A0A6G9ZDN7</accession>
<organism evidence="1 2">
    <name type="scientific">Nocardia terpenica</name>
    <dbReference type="NCBI Taxonomy" id="455432"/>
    <lineage>
        <taxon>Bacteria</taxon>
        <taxon>Bacillati</taxon>
        <taxon>Actinomycetota</taxon>
        <taxon>Actinomycetes</taxon>
        <taxon>Mycobacteriales</taxon>
        <taxon>Nocardiaceae</taxon>
        <taxon>Nocardia</taxon>
    </lineage>
</organism>
<evidence type="ECO:0000313" key="2">
    <source>
        <dbReference type="Proteomes" id="UP000500953"/>
    </source>
</evidence>
<evidence type="ECO:0000313" key="1">
    <source>
        <dbReference type="EMBL" id="QIS23550.1"/>
    </source>
</evidence>
<dbReference type="AlphaFoldDB" id="A0A6G9ZDN7"/>
<proteinExistence type="predicted"/>
<gene>
    <name evidence="1" type="ORF">F6W96_39985</name>
</gene>
<sequence>MASINRYLGDEEDVVLPLGIEAAAPLSVESSRPVGAVWLLGRIVAPA</sequence>
<protein>
    <submittedName>
        <fullName evidence="1">Uncharacterized protein</fullName>
    </submittedName>
</protein>